<evidence type="ECO:0000256" key="2">
    <source>
        <dbReference type="ARBA" id="ARBA00022884"/>
    </source>
</evidence>
<dbReference type="GO" id="GO:0022625">
    <property type="term" value="C:cytosolic large ribosomal subunit"/>
    <property type="evidence" value="ECO:0007669"/>
    <property type="project" value="TreeGrafter"/>
</dbReference>
<dbReference type="Pfam" id="PF14693">
    <property type="entry name" value="Ribosomal_TL5_C"/>
    <property type="match status" value="1"/>
</dbReference>
<evidence type="ECO:0000259" key="6">
    <source>
        <dbReference type="Pfam" id="PF01386"/>
    </source>
</evidence>
<name>A0A840MMS5_9PROT</name>
<dbReference type="NCBIfam" id="NF004128">
    <property type="entry name" value="PRK05618.1-2"/>
    <property type="match status" value="1"/>
</dbReference>
<dbReference type="Pfam" id="PF01386">
    <property type="entry name" value="Ribosomal_L25p"/>
    <property type="match status" value="1"/>
</dbReference>
<dbReference type="InterPro" id="IPR020056">
    <property type="entry name" value="Rbsml_bL25/Gln-tRNA_synth_N"/>
</dbReference>
<gene>
    <name evidence="5" type="primary">rplY</name>
    <name evidence="5" type="synonym">ctc</name>
    <name evidence="8" type="ORF">HNQ59_001707</name>
</gene>
<keyword evidence="1 5" id="KW-0699">rRNA-binding</keyword>
<dbReference type="HAMAP" id="MF_01336">
    <property type="entry name" value="Ribosomal_bL25"/>
    <property type="match status" value="1"/>
</dbReference>
<dbReference type="GO" id="GO:0008097">
    <property type="term" value="F:5S rRNA binding"/>
    <property type="evidence" value="ECO:0007669"/>
    <property type="project" value="InterPro"/>
</dbReference>
<comment type="subunit">
    <text evidence="5">Part of the 50S ribosomal subunit; part of the 5S rRNA/L5/L18/L25 subcomplex. Contacts the 5S rRNA. Binds to the 5S rRNA independently of L5 and L18.</text>
</comment>
<organism evidence="8 9">
    <name type="scientific">Chitinivorax tropicus</name>
    <dbReference type="NCBI Taxonomy" id="714531"/>
    <lineage>
        <taxon>Bacteria</taxon>
        <taxon>Pseudomonadati</taxon>
        <taxon>Pseudomonadota</taxon>
        <taxon>Betaproteobacteria</taxon>
        <taxon>Chitinivorax</taxon>
    </lineage>
</organism>
<keyword evidence="2 5" id="KW-0694">RNA-binding</keyword>
<evidence type="ECO:0000313" key="9">
    <source>
        <dbReference type="Proteomes" id="UP000575898"/>
    </source>
</evidence>
<accession>A0A840MMS5</accession>
<dbReference type="NCBIfam" id="NF004612">
    <property type="entry name" value="PRK05943.1"/>
    <property type="match status" value="1"/>
</dbReference>
<protein>
    <recommendedName>
        <fullName evidence="5">Large ribosomal subunit protein bL25</fullName>
    </recommendedName>
    <alternativeName>
        <fullName evidence="5">General stress protein CTC</fullName>
    </alternativeName>
</protein>
<dbReference type="CDD" id="cd00495">
    <property type="entry name" value="Ribosomal_L25_TL5_CTC"/>
    <property type="match status" value="1"/>
</dbReference>
<dbReference type="Gene3D" id="2.40.240.10">
    <property type="entry name" value="Ribosomal Protein L25, Chain P"/>
    <property type="match status" value="1"/>
</dbReference>
<dbReference type="RefSeq" id="WP_184037665.1">
    <property type="nucleotide sequence ID" value="NZ_JACHHY010000008.1"/>
</dbReference>
<dbReference type="InterPro" id="IPR029751">
    <property type="entry name" value="Ribosomal_L25_dom"/>
</dbReference>
<dbReference type="GO" id="GO:0006412">
    <property type="term" value="P:translation"/>
    <property type="evidence" value="ECO:0007669"/>
    <property type="project" value="UniProtKB-UniRule"/>
</dbReference>
<sequence>MNFEVIAQARVEQGSGASRRLRNAGRVPAIVYGGGAEPTVISLDHNAIFHQLRVEAFHASVLNLNIDGKVEKVLLRDVQHHSFKQLVLHVDFQRVNPNEKLHIKVPLHFVNADAAPGVKLGGGIINHVLNEVDVSCLPADLPEFIEVDLGNLQGGASIHLADIKLPNGVEIMALSRGDNQTVANCSGKLGGEEAAAE</sequence>
<reference evidence="8 9" key="1">
    <citation type="submission" date="2020-08" db="EMBL/GenBank/DDBJ databases">
        <title>Genomic Encyclopedia of Type Strains, Phase IV (KMG-IV): sequencing the most valuable type-strain genomes for metagenomic binning, comparative biology and taxonomic classification.</title>
        <authorList>
            <person name="Goeker M."/>
        </authorList>
    </citation>
    <scope>NUCLEOTIDE SEQUENCE [LARGE SCALE GENOMIC DNA]</scope>
    <source>
        <strain evidence="8 9">DSM 27165</strain>
    </source>
</reference>
<keyword evidence="4 5" id="KW-0687">Ribonucleoprotein</keyword>
<evidence type="ECO:0000256" key="3">
    <source>
        <dbReference type="ARBA" id="ARBA00022980"/>
    </source>
</evidence>
<dbReference type="HAMAP" id="MF_01334">
    <property type="entry name" value="Ribosomal_bL25_CTC"/>
    <property type="match status" value="1"/>
</dbReference>
<dbReference type="SUPFAM" id="SSF50715">
    <property type="entry name" value="Ribosomal protein L25-like"/>
    <property type="match status" value="1"/>
</dbReference>
<comment type="caution">
    <text evidence="8">The sequence shown here is derived from an EMBL/GenBank/DDBJ whole genome shotgun (WGS) entry which is preliminary data.</text>
</comment>
<evidence type="ECO:0000256" key="4">
    <source>
        <dbReference type="ARBA" id="ARBA00023274"/>
    </source>
</evidence>
<evidence type="ECO:0000313" key="8">
    <source>
        <dbReference type="EMBL" id="MBB5018419.1"/>
    </source>
</evidence>
<comment type="function">
    <text evidence="5">This is one of the proteins that binds to the 5S RNA in the ribosome where it forms part of the central protuberance.</text>
</comment>
<dbReference type="InterPro" id="IPR037121">
    <property type="entry name" value="Ribosomal_bL25_C"/>
</dbReference>
<dbReference type="EMBL" id="JACHHY010000008">
    <property type="protein sequence ID" value="MBB5018419.1"/>
    <property type="molecule type" value="Genomic_DNA"/>
</dbReference>
<dbReference type="PANTHER" id="PTHR33284">
    <property type="entry name" value="RIBOSOMAL PROTEIN L25/GLN-TRNA SYNTHETASE, ANTI-CODON-BINDING DOMAIN-CONTAINING PROTEIN"/>
    <property type="match status" value="1"/>
</dbReference>
<keyword evidence="3 5" id="KW-0689">Ribosomal protein</keyword>
<dbReference type="Proteomes" id="UP000575898">
    <property type="component" value="Unassembled WGS sequence"/>
</dbReference>
<dbReference type="InterPro" id="IPR020055">
    <property type="entry name" value="Ribosomal_bL25_short"/>
</dbReference>
<dbReference type="InterPro" id="IPR020057">
    <property type="entry name" value="Ribosomal_bL25_b-dom"/>
</dbReference>
<evidence type="ECO:0000256" key="1">
    <source>
        <dbReference type="ARBA" id="ARBA00022730"/>
    </source>
</evidence>
<feature type="domain" description="Large ribosomal subunit protein bL25 L25" evidence="6">
    <location>
        <begin position="7"/>
        <end position="92"/>
    </location>
</feature>
<dbReference type="InterPro" id="IPR011035">
    <property type="entry name" value="Ribosomal_bL25/Gln-tRNA_synth"/>
</dbReference>
<dbReference type="NCBIfam" id="NF004130">
    <property type="entry name" value="PRK05618.1-5"/>
    <property type="match status" value="1"/>
</dbReference>
<evidence type="ECO:0000259" key="7">
    <source>
        <dbReference type="Pfam" id="PF14693"/>
    </source>
</evidence>
<dbReference type="InterPro" id="IPR001021">
    <property type="entry name" value="Ribosomal_bL25_long"/>
</dbReference>
<keyword evidence="9" id="KW-1185">Reference proteome</keyword>
<dbReference type="PANTHER" id="PTHR33284:SF1">
    <property type="entry name" value="RIBOSOMAL PROTEIN L25_GLN-TRNA SYNTHETASE, ANTI-CODON-BINDING DOMAIN-CONTAINING PROTEIN"/>
    <property type="match status" value="1"/>
</dbReference>
<proteinExistence type="inferred from homology"/>
<dbReference type="NCBIfam" id="TIGR00731">
    <property type="entry name" value="bL25_bact_ctc"/>
    <property type="match status" value="1"/>
</dbReference>
<dbReference type="Gene3D" id="2.170.120.20">
    <property type="entry name" value="Ribosomal protein L25, beta domain"/>
    <property type="match status" value="1"/>
</dbReference>
<feature type="domain" description="Large ribosomal subunit protein bL25 beta" evidence="7">
    <location>
        <begin position="100"/>
        <end position="186"/>
    </location>
</feature>
<comment type="similarity">
    <text evidence="5">Belongs to the bacterial ribosomal protein bL25 family. CTC subfamily.</text>
</comment>
<dbReference type="InterPro" id="IPR020930">
    <property type="entry name" value="Ribosomal_uL5_bac-type"/>
</dbReference>
<evidence type="ECO:0000256" key="5">
    <source>
        <dbReference type="HAMAP-Rule" id="MF_01334"/>
    </source>
</evidence>
<dbReference type="AlphaFoldDB" id="A0A840MMS5"/>
<dbReference type="GO" id="GO:0003735">
    <property type="term" value="F:structural constituent of ribosome"/>
    <property type="evidence" value="ECO:0007669"/>
    <property type="project" value="InterPro"/>
</dbReference>